<accession>A0A3M0JCV4</accession>
<name>A0A3M0JCV4_HIRRU</name>
<dbReference type="OrthoDB" id="10440363at2759"/>
<keyword evidence="4" id="KW-1185">Reference proteome</keyword>
<feature type="transmembrane region" description="Helical" evidence="1">
    <location>
        <begin position="63"/>
        <end position="84"/>
    </location>
</feature>
<evidence type="ECO:0000256" key="2">
    <source>
        <dbReference type="SAM" id="SignalP"/>
    </source>
</evidence>
<reference evidence="3 4" key="1">
    <citation type="submission" date="2018-07" db="EMBL/GenBank/DDBJ databases">
        <title>A high quality draft genome assembly of the barn swallow (H. rustica rustica).</title>
        <authorList>
            <person name="Formenti G."/>
            <person name="Chiara M."/>
            <person name="Poveda L."/>
            <person name="Francoijs K.-J."/>
            <person name="Bonisoli-Alquati A."/>
            <person name="Canova L."/>
            <person name="Gianfranceschi L."/>
            <person name="Horner D.S."/>
            <person name="Saino N."/>
        </authorList>
    </citation>
    <scope>NUCLEOTIDE SEQUENCE [LARGE SCALE GENOMIC DNA]</scope>
    <source>
        <strain evidence="3">Chelidonia</strain>
        <tissue evidence="3">Blood</tissue>
    </source>
</reference>
<evidence type="ECO:0000313" key="3">
    <source>
        <dbReference type="EMBL" id="RMB98644.1"/>
    </source>
</evidence>
<feature type="signal peptide" evidence="2">
    <location>
        <begin position="1"/>
        <end position="19"/>
    </location>
</feature>
<organism evidence="3 4">
    <name type="scientific">Hirundo rustica rustica</name>
    <dbReference type="NCBI Taxonomy" id="333673"/>
    <lineage>
        <taxon>Eukaryota</taxon>
        <taxon>Metazoa</taxon>
        <taxon>Chordata</taxon>
        <taxon>Craniata</taxon>
        <taxon>Vertebrata</taxon>
        <taxon>Euteleostomi</taxon>
        <taxon>Archelosauria</taxon>
        <taxon>Archosauria</taxon>
        <taxon>Dinosauria</taxon>
        <taxon>Saurischia</taxon>
        <taxon>Theropoda</taxon>
        <taxon>Coelurosauria</taxon>
        <taxon>Aves</taxon>
        <taxon>Neognathae</taxon>
        <taxon>Neoaves</taxon>
        <taxon>Telluraves</taxon>
        <taxon>Australaves</taxon>
        <taxon>Passeriformes</taxon>
        <taxon>Sylvioidea</taxon>
        <taxon>Hirundinidae</taxon>
        <taxon>Hirundo</taxon>
    </lineage>
</organism>
<evidence type="ECO:0000313" key="4">
    <source>
        <dbReference type="Proteomes" id="UP000269221"/>
    </source>
</evidence>
<keyword evidence="1" id="KW-0472">Membrane</keyword>
<keyword evidence="2" id="KW-0732">Signal</keyword>
<evidence type="ECO:0000256" key="1">
    <source>
        <dbReference type="SAM" id="Phobius"/>
    </source>
</evidence>
<keyword evidence="1" id="KW-0812">Transmembrane</keyword>
<proteinExistence type="predicted"/>
<feature type="chain" id="PRO_5018315804" evidence="2">
    <location>
        <begin position="20"/>
        <end position="136"/>
    </location>
</feature>
<keyword evidence="1" id="KW-1133">Transmembrane helix</keyword>
<sequence>MSLATTLFLLLLAVQPVLKEGNPKDMAIARKMLEREVFLRDEMIRLLQEIEESTEEDTLLSTLHWQCLFWTALAALVLVTVVLWPARPGMLYEPPQIFIARCSGLPRDVSEFEIKLIFGEQNASRSWKQESVIKSL</sequence>
<dbReference type="Proteomes" id="UP000269221">
    <property type="component" value="Unassembled WGS sequence"/>
</dbReference>
<dbReference type="EMBL" id="QRBI01000152">
    <property type="protein sequence ID" value="RMB98644.1"/>
    <property type="molecule type" value="Genomic_DNA"/>
</dbReference>
<comment type="caution">
    <text evidence="3">The sequence shown here is derived from an EMBL/GenBank/DDBJ whole genome shotgun (WGS) entry which is preliminary data.</text>
</comment>
<gene>
    <name evidence="3" type="ORF">DUI87_24861</name>
</gene>
<dbReference type="AlphaFoldDB" id="A0A3M0JCV4"/>
<protein>
    <submittedName>
        <fullName evidence="3">Uncharacterized protein</fullName>
    </submittedName>
</protein>